<dbReference type="AlphaFoldDB" id="A0A448YWH8"/>
<evidence type="ECO:0000256" key="1">
    <source>
        <dbReference type="SAM" id="MobiDB-lite"/>
    </source>
</evidence>
<keyword evidence="3" id="KW-1185">Reference proteome</keyword>
<feature type="region of interest" description="Disordered" evidence="1">
    <location>
        <begin position="324"/>
        <end position="436"/>
    </location>
</feature>
<sequence length="436" mass="47236">MDCNQGIYLERLLQQQLCQRKNGNNINSTVNKNISDGNSSFGNCSAPSGFIATNTTSIGVSNTGIGLGMHQQQHFQNRMIAFLKERQQQRQLVANGIICAPCDMTSNPSIPGLSNIAGLGHQLVGRDCGGIGQTIPTSALIDGISSGGRGARNVRGLGNRGFLYPSTEQDFLSSSNPYTAVGEITGEHNTKLRSNGSVGAGSLNSSMGGLSQFSIQHQALTQAALNSYQKANEKRLTDVILAKQAQVAFLEAAQVHVPRTIRLPCGARGMKADHNSSTAFFDIPENARHGQHLLCSHSVCRAAGVKFRYCFYCKKPVTKQNFRSRHLHANLDPNNKEAERKPIDKLKEENKSKTEICQSKESNANMPSTYKATTKPQIAVSESNSVKLSKSLGDKNSIDSSPALPSIKRKKEENSRSTEAERAQKIPKLLLSELGP</sequence>
<dbReference type="Proteomes" id="UP000291116">
    <property type="component" value="Unassembled WGS sequence"/>
</dbReference>
<protein>
    <submittedName>
        <fullName evidence="2">Uncharacterized protein</fullName>
    </submittedName>
</protein>
<accession>A0A448YWH8</accession>
<dbReference type="OrthoDB" id="49401at2759"/>
<organism evidence="2 3">
    <name type="scientific">Pseudo-nitzschia multistriata</name>
    <dbReference type="NCBI Taxonomy" id="183589"/>
    <lineage>
        <taxon>Eukaryota</taxon>
        <taxon>Sar</taxon>
        <taxon>Stramenopiles</taxon>
        <taxon>Ochrophyta</taxon>
        <taxon>Bacillariophyta</taxon>
        <taxon>Bacillariophyceae</taxon>
        <taxon>Bacillariophycidae</taxon>
        <taxon>Bacillariales</taxon>
        <taxon>Bacillariaceae</taxon>
        <taxon>Pseudo-nitzschia</taxon>
    </lineage>
</organism>
<proteinExistence type="predicted"/>
<dbReference type="EMBL" id="CAACVS010000018">
    <property type="protein sequence ID" value="VEU34096.1"/>
    <property type="molecule type" value="Genomic_DNA"/>
</dbReference>
<feature type="compositionally biased region" description="Basic and acidic residues" evidence="1">
    <location>
        <begin position="334"/>
        <end position="354"/>
    </location>
</feature>
<gene>
    <name evidence="2" type="ORF">PSNMU_V1.4_AUG-EV-PASAV3_0007900</name>
</gene>
<feature type="compositionally biased region" description="Polar residues" evidence="1">
    <location>
        <begin position="355"/>
        <end position="388"/>
    </location>
</feature>
<feature type="compositionally biased region" description="Basic and acidic residues" evidence="1">
    <location>
        <begin position="410"/>
        <end position="424"/>
    </location>
</feature>
<evidence type="ECO:0000313" key="3">
    <source>
        <dbReference type="Proteomes" id="UP000291116"/>
    </source>
</evidence>
<reference evidence="2 3" key="1">
    <citation type="submission" date="2019-01" db="EMBL/GenBank/DDBJ databases">
        <authorList>
            <person name="Ferrante I. M."/>
        </authorList>
    </citation>
    <scope>NUCLEOTIDE SEQUENCE [LARGE SCALE GENOMIC DNA]</scope>
    <source>
        <strain evidence="2 3">B856</strain>
    </source>
</reference>
<evidence type="ECO:0000313" key="2">
    <source>
        <dbReference type="EMBL" id="VEU34096.1"/>
    </source>
</evidence>
<name>A0A448YWH8_9STRA</name>